<evidence type="ECO:0000313" key="1">
    <source>
        <dbReference type="EMBL" id="TNH40673.1"/>
    </source>
</evidence>
<evidence type="ECO:0008006" key="3">
    <source>
        <dbReference type="Google" id="ProtNLM"/>
    </source>
</evidence>
<reference evidence="1 2" key="1">
    <citation type="submission" date="2019-06" db="EMBL/GenBank/DDBJ databases">
        <authorList>
            <person name="Li J."/>
        </authorList>
    </citation>
    <scope>NUCLEOTIDE SEQUENCE [LARGE SCALE GENOMIC DNA]</scope>
    <source>
        <strain evidence="1 2">CGMCC 1.8012</strain>
    </source>
</reference>
<gene>
    <name evidence="1" type="ORF">FHD67_03380</name>
</gene>
<accession>A0A5C4R9K9</accession>
<dbReference type="InterPro" id="IPR007739">
    <property type="entry name" value="RgpF"/>
</dbReference>
<proteinExistence type="predicted"/>
<name>A0A5C4R9K9_9RHOB</name>
<dbReference type="Proteomes" id="UP000304880">
    <property type="component" value="Unassembled WGS sequence"/>
</dbReference>
<dbReference type="Pfam" id="PF05045">
    <property type="entry name" value="RgpF"/>
    <property type="match status" value="1"/>
</dbReference>
<evidence type="ECO:0000313" key="2">
    <source>
        <dbReference type="Proteomes" id="UP000304880"/>
    </source>
</evidence>
<dbReference type="EMBL" id="VDDC01000007">
    <property type="protein sequence ID" value="TNH40673.1"/>
    <property type="molecule type" value="Genomic_DNA"/>
</dbReference>
<dbReference type="AlphaFoldDB" id="A0A5C4R9K9"/>
<comment type="caution">
    <text evidence="1">The sequence shown here is derived from an EMBL/GenBank/DDBJ whole genome shotgun (WGS) entry which is preliminary data.</text>
</comment>
<dbReference type="RefSeq" id="WP_139597810.1">
    <property type="nucleotide sequence ID" value="NZ_VDDC01000007.1"/>
</dbReference>
<organism evidence="1 2">
    <name type="scientific">Paracoccus haeundaensis</name>
    <dbReference type="NCBI Taxonomy" id="225362"/>
    <lineage>
        <taxon>Bacteria</taxon>
        <taxon>Pseudomonadati</taxon>
        <taxon>Pseudomonadota</taxon>
        <taxon>Alphaproteobacteria</taxon>
        <taxon>Rhodobacterales</taxon>
        <taxon>Paracoccaceae</taxon>
        <taxon>Paracoccus</taxon>
    </lineage>
</organism>
<protein>
    <recommendedName>
        <fullName evidence="3">Rhamnan synthesis protein F</fullName>
    </recommendedName>
</protein>
<sequence length="374" mass="43374">MTEKPFMPPEKTLSEKLVRETRRVGRQIAALVLPSWGHVARAAHDLRRHKTVHVTEGAQPLMDEVAVLLIYQPRGLLDSTLWQLRWMASQGVSVVVVTNAPLAADDRARLAELSHLVVERPNLGYDFGGYREGVLQVLDRGIRPKALYIMNDSMWFPLSEDSDVLKRSRAAPEDLWGLFIDLDQQHRETGDMNAQHVQSYFFRFSGRMVRDPDFDRYWRKMSLVNEKRIVIQLRELGLTRHFRKLGYSVGGLHSWREVVQFLLTLDDEQMMRDILHHQAQVNRKDSRLLDPLLADPALSALQIRDMLRERIDNTELLVFSTALHPAVMTSLGFPFLKKQRVEMMVGKRAKMIELGLHAAYPEPIRREVEMWDKR</sequence>
<keyword evidence="2" id="KW-1185">Reference proteome</keyword>